<name>A0AAV4DYW0_9GAST</name>
<gene>
    <name evidence="1" type="ORF">PoB_007571000</name>
</gene>
<evidence type="ECO:0000313" key="2">
    <source>
        <dbReference type="Proteomes" id="UP000735302"/>
    </source>
</evidence>
<evidence type="ECO:0000313" key="1">
    <source>
        <dbReference type="EMBL" id="GFO49205.1"/>
    </source>
</evidence>
<sequence length="87" mass="9809">MITARLSESGAKRKATACRSEVLGLRCKSHDDNSSTFRIRCQEKGEDLNSEVLELRCESHNDNSSTFRIRCQEKGDRLPLRSPGVKV</sequence>
<dbReference type="EMBL" id="BLXT01008461">
    <property type="protein sequence ID" value="GFO49205.1"/>
    <property type="molecule type" value="Genomic_DNA"/>
</dbReference>
<comment type="caution">
    <text evidence="1">The sequence shown here is derived from an EMBL/GenBank/DDBJ whole genome shotgun (WGS) entry which is preliminary data.</text>
</comment>
<dbReference type="AlphaFoldDB" id="A0AAV4DYW0"/>
<dbReference type="Proteomes" id="UP000735302">
    <property type="component" value="Unassembled WGS sequence"/>
</dbReference>
<proteinExistence type="predicted"/>
<protein>
    <submittedName>
        <fullName evidence="1">Uncharacterized protein</fullName>
    </submittedName>
</protein>
<organism evidence="1 2">
    <name type="scientific">Plakobranchus ocellatus</name>
    <dbReference type="NCBI Taxonomy" id="259542"/>
    <lineage>
        <taxon>Eukaryota</taxon>
        <taxon>Metazoa</taxon>
        <taxon>Spiralia</taxon>
        <taxon>Lophotrochozoa</taxon>
        <taxon>Mollusca</taxon>
        <taxon>Gastropoda</taxon>
        <taxon>Heterobranchia</taxon>
        <taxon>Euthyneura</taxon>
        <taxon>Panpulmonata</taxon>
        <taxon>Sacoglossa</taxon>
        <taxon>Placobranchoidea</taxon>
        <taxon>Plakobranchidae</taxon>
        <taxon>Plakobranchus</taxon>
    </lineage>
</organism>
<accession>A0AAV4DYW0</accession>
<reference evidence="1 2" key="1">
    <citation type="journal article" date="2021" name="Elife">
        <title>Chloroplast acquisition without the gene transfer in kleptoplastic sea slugs, Plakobranchus ocellatus.</title>
        <authorList>
            <person name="Maeda T."/>
            <person name="Takahashi S."/>
            <person name="Yoshida T."/>
            <person name="Shimamura S."/>
            <person name="Takaki Y."/>
            <person name="Nagai Y."/>
            <person name="Toyoda A."/>
            <person name="Suzuki Y."/>
            <person name="Arimoto A."/>
            <person name="Ishii H."/>
            <person name="Satoh N."/>
            <person name="Nishiyama T."/>
            <person name="Hasebe M."/>
            <person name="Maruyama T."/>
            <person name="Minagawa J."/>
            <person name="Obokata J."/>
            <person name="Shigenobu S."/>
        </authorList>
    </citation>
    <scope>NUCLEOTIDE SEQUENCE [LARGE SCALE GENOMIC DNA]</scope>
</reference>
<keyword evidence="2" id="KW-1185">Reference proteome</keyword>